<dbReference type="RefSeq" id="WP_063966583.1">
    <property type="nucleotide sequence ID" value="NZ_JBCNAN010000007.1"/>
</dbReference>
<keyword evidence="3" id="KW-1185">Reference proteome</keyword>
<gene>
    <name evidence="2" type="ORF">AWH49_03855</name>
</gene>
<dbReference type="PROSITE" id="PS51257">
    <property type="entry name" value="PROKAR_LIPOPROTEIN"/>
    <property type="match status" value="1"/>
</dbReference>
<dbReference type="SUPFAM" id="SSF50952">
    <property type="entry name" value="Soluble quinoprotein glucose dehydrogenase"/>
    <property type="match status" value="1"/>
</dbReference>
<dbReference type="PANTHER" id="PTHR19328:SF13">
    <property type="entry name" value="HIPL1 PROTEIN"/>
    <property type="match status" value="1"/>
</dbReference>
<proteinExistence type="predicted"/>
<reference evidence="2 3" key="1">
    <citation type="submission" date="2016-01" db="EMBL/GenBank/DDBJ databases">
        <title>Investigation of taxonomic status of Bacillus aminovorans.</title>
        <authorList>
            <person name="Verma A."/>
            <person name="Pal Y."/>
            <person name="Krishnamurthi S."/>
        </authorList>
    </citation>
    <scope>NUCLEOTIDE SEQUENCE [LARGE SCALE GENOMIC DNA]</scope>
    <source>
        <strain evidence="2 3">DSM 1314</strain>
    </source>
</reference>
<dbReference type="InterPro" id="IPR011041">
    <property type="entry name" value="Quinoprot_gluc/sorb_DH_b-prop"/>
</dbReference>
<dbReference type="Pfam" id="PF07995">
    <property type="entry name" value="GSDH"/>
    <property type="match status" value="1"/>
</dbReference>
<protein>
    <submittedName>
        <fullName evidence="2">Quinoprotein glucose dehydrogenase</fullName>
    </submittedName>
</protein>
<dbReference type="SUPFAM" id="SSF63825">
    <property type="entry name" value="YWTD domain"/>
    <property type="match status" value="1"/>
</dbReference>
<evidence type="ECO:0000313" key="2">
    <source>
        <dbReference type="EMBL" id="OAH58814.1"/>
    </source>
</evidence>
<dbReference type="Proteomes" id="UP000076935">
    <property type="component" value="Unassembled WGS sequence"/>
</dbReference>
<dbReference type="InterPro" id="IPR012938">
    <property type="entry name" value="Glc/Sorbosone_DH"/>
</dbReference>
<name>A0A177L0D9_9BACI</name>
<evidence type="ECO:0000313" key="3">
    <source>
        <dbReference type="Proteomes" id="UP000076935"/>
    </source>
</evidence>
<comment type="caution">
    <text evidence="2">The sequence shown here is derived from an EMBL/GenBank/DDBJ whole genome shotgun (WGS) entry which is preliminary data.</text>
</comment>
<evidence type="ECO:0000259" key="1">
    <source>
        <dbReference type="Pfam" id="PF07995"/>
    </source>
</evidence>
<feature type="domain" description="Glucose/Sorbosone dehydrogenase" evidence="1">
    <location>
        <begin position="35"/>
        <end position="318"/>
    </location>
</feature>
<dbReference type="AlphaFoldDB" id="A0A177L0D9"/>
<accession>A0A177L0D9</accession>
<dbReference type="STRING" id="29332.AWH48_07045"/>
<sequence length="333" mass="36530">MAKKWVAGFLLLSGCGIQEPAQPESELIEEVAAELDVPWSIDQSGDVFYISERPGTIAKIEDGQVEHQQVILAEPLSDMSEAGLLGFVLKPDFDESRQAYAYYTYDKDGEPYNRVVVLESSGTLWREAEVVLDDVCSGNVHHGGRLEIGPDKALYVTIGDASEPDTAQDLGSLNGKIVRVNESGDATVYSLGHRNPQGITWSEDGVMYASEHGQSANDEINIIKEGNNYGWPEIGGIEKTDGLETPLITSGANDTWAPSGMVWHDGVLYVASLRGETVLEIDIETLQVSKEIEGYGRIRDVFSDGEFLYFVTNNTDGRGNQAESDDKLYRVKK</sequence>
<dbReference type="PANTHER" id="PTHR19328">
    <property type="entry name" value="HEDGEHOG-INTERACTING PROTEIN"/>
    <property type="match status" value="1"/>
</dbReference>
<dbReference type="Gene3D" id="2.120.10.30">
    <property type="entry name" value="TolB, C-terminal domain"/>
    <property type="match status" value="1"/>
</dbReference>
<dbReference type="EMBL" id="LQWY01000067">
    <property type="protein sequence ID" value="OAH58814.1"/>
    <property type="molecule type" value="Genomic_DNA"/>
</dbReference>
<organism evidence="2 3">
    <name type="scientific">Domibacillus aminovorans</name>
    <dbReference type="NCBI Taxonomy" id="29332"/>
    <lineage>
        <taxon>Bacteria</taxon>
        <taxon>Bacillati</taxon>
        <taxon>Bacillota</taxon>
        <taxon>Bacilli</taxon>
        <taxon>Bacillales</taxon>
        <taxon>Bacillaceae</taxon>
        <taxon>Domibacillus</taxon>
    </lineage>
</organism>
<dbReference type="InterPro" id="IPR011042">
    <property type="entry name" value="6-blade_b-propeller_TolB-like"/>
</dbReference>